<dbReference type="InterPro" id="IPR036397">
    <property type="entry name" value="RNaseH_sf"/>
</dbReference>
<name>A0A8T2PQC5_9TELE</name>
<sequence length="194" mass="21824">MQTVSPVDPAQPGGLTDRSSGPLKDAIRRMVAEKQPEWDDYLEPILFLFRTSVSPTTKFTPYYLMFSREAAPPSQMDIDLLKYRPGQEVFLARDECASGIMAAMREQQNAVRQLVIANISTAYKQGKKNIKRKGRSMFEATDSLTDVRGSPPVKTVKESQYLTFPVEPMLTVVQNSATNRKDELEYPVLVSSIQ</sequence>
<evidence type="ECO:0000256" key="1">
    <source>
        <dbReference type="SAM" id="MobiDB-lite"/>
    </source>
</evidence>
<protein>
    <submittedName>
        <fullName evidence="2">Uncharacterized protein</fullName>
    </submittedName>
</protein>
<dbReference type="Proteomes" id="UP000824540">
    <property type="component" value="Unassembled WGS sequence"/>
</dbReference>
<reference evidence="2" key="1">
    <citation type="thesis" date="2021" institute="BYU ScholarsArchive" country="Provo, UT, USA">
        <title>Applications of and Algorithms for Genome Assembly and Genomic Analyses with an Emphasis on Marine Teleosts.</title>
        <authorList>
            <person name="Pickett B.D."/>
        </authorList>
    </citation>
    <scope>NUCLEOTIDE SEQUENCE</scope>
    <source>
        <strain evidence="2">HI-2016</strain>
    </source>
</reference>
<dbReference type="GO" id="GO:0003676">
    <property type="term" value="F:nucleic acid binding"/>
    <property type="evidence" value="ECO:0007669"/>
    <property type="project" value="InterPro"/>
</dbReference>
<proteinExistence type="predicted"/>
<dbReference type="EMBL" id="JAFBMS010000003">
    <property type="protein sequence ID" value="KAG9353539.1"/>
    <property type="molecule type" value="Genomic_DNA"/>
</dbReference>
<organism evidence="2 3">
    <name type="scientific">Albula glossodonta</name>
    <name type="common">roundjaw bonefish</name>
    <dbReference type="NCBI Taxonomy" id="121402"/>
    <lineage>
        <taxon>Eukaryota</taxon>
        <taxon>Metazoa</taxon>
        <taxon>Chordata</taxon>
        <taxon>Craniata</taxon>
        <taxon>Vertebrata</taxon>
        <taxon>Euteleostomi</taxon>
        <taxon>Actinopterygii</taxon>
        <taxon>Neopterygii</taxon>
        <taxon>Teleostei</taxon>
        <taxon>Albuliformes</taxon>
        <taxon>Albulidae</taxon>
        <taxon>Albula</taxon>
    </lineage>
</organism>
<feature type="region of interest" description="Disordered" evidence="1">
    <location>
        <begin position="1"/>
        <end position="22"/>
    </location>
</feature>
<accession>A0A8T2PQC5</accession>
<dbReference type="OrthoDB" id="413122at2759"/>
<evidence type="ECO:0000313" key="2">
    <source>
        <dbReference type="EMBL" id="KAG9353539.1"/>
    </source>
</evidence>
<gene>
    <name evidence="2" type="ORF">JZ751_011655</name>
</gene>
<keyword evidence="3" id="KW-1185">Reference proteome</keyword>
<dbReference type="AlphaFoldDB" id="A0A8T2PQC5"/>
<evidence type="ECO:0000313" key="3">
    <source>
        <dbReference type="Proteomes" id="UP000824540"/>
    </source>
</evidence>
<comment type="caution">
    <text evidence="2">The sequence shown here is derived from an EMBL/GenBank/DDBJ whole genome shotgun (WGS) entry which is preliminary data.</text>
</comment>
<dbReference type="Gene3D" id="3.30.420.10">
    <property type="entry name" value="Ribonuclease H-like superfamily/Ribonuclease H"/>
    <property type="match status" value="1"/>
</dbReference>